<feature type="chain" id="PRO_5042155622" evidence="1">
    <location>
        <begin position="22"/>
        <end position="126"/>
    </location>
</feature>
<gene>
    <name evidence="2" type="ORF">L9F63_002153</name>
</gene>
<reference evidence="2" key="2">
    <citation type="submission" date="2023-05" db="EMBL/GenBank/DDBJ databases">
        <authorList>
            <person name="Fouks B."/>
        </authorList>
    </citation>
    <scope>NUCLEOTIDE SEQUENCE</scope>
    <source>
        <strain evidence="2">Stay&amp;Tobe</strain>
        <tissue evidence="2">Testes</tissue>
    </source>
</reference>
<organism evidence="2 3">
    <name type="scientific">Diploptera punctata</name>
    <name type="common">Pacific beetle cockroach</name>
    <dbReference type="NCBI Taxonomy" id="6984"/>
    <lineage>
        <taxon>Eukaryota</taxon>
        <taxon>Metazoa</taxon>
        <taxon>Ecdysozoa</taxon>
        <taxon>Arthropoda</taxon>
        <taxon>Hexapoda</taxon>
        <taxon>Insecta</taxon>
        <taxon>Pterygota</taxon>
        <taxon>Neoptera</taxon>
        <taxon>Polyneoptera</taxon>
        <taxon>Dictyoptera</taxon>
        <taxon>Blattodea</taxon>
        <taxon>Blaberoidea</taxon>
        <taxon>Blaberidae</taxon>
        <taxon>Diplopterinae</taxon>
        <taxon>Diploptera</taxon>
    </lineage>
</organism>
<evidence type="ECO:0000313" key="3">
    <source>
        <dbReference type="Proteomes" id="UP001233999"/>
    </source>
</evidence>
<name>A0AAD8A2Q9_DIPPU</name>
<comment type="caution">
    <text evidence="2">The sequence shown here is derived from an EMBL/GenBank/DDBJ whole genome shotgun (WGS) entry which is preliminary data.</text>
</comment>
<protein>
    <submittedName>
        <fullName evidence="2">Uncharacterized protein</fullName>
    </submittedName>
</protein>
<evidence type="ECO:0000313" key="2">
    <source>
        <dbReference type="EMBL" id="KAJ9591303.1"/>
    </source>
</evidence>
<dbReference type="AlphaFoldDB" id="A0AAD8A2Q9"/>
<sequence length="126" mass="14632">MPGLYFSFTLLLTIFVYNAQCLQNPTPIHRRRIIKKDVHVNTNDPIFESGMDNVIRDLEMLLGHQVKIEKIYDATEEKSKNGYRHFKVSFEASYVKPYQGYSVEIVSPCYASFDSHVVFDIQCGKF</sequence>
<proteinExistence type="predicted"/>
<evidence type="ECO:0000256" key="1">
    <source>
        <dbReference type="SAM" id="SignalP"/>
    </source>
</evidence>
<accession>A0AAD8A2Q9</accession>
<dbReference type="EMBL" id="JASPKZ010003875">
    <property type="protein sequence ID" value="KAJ9591303.1"/>
    <property type="molecule type" value="Genomic_DNA"/>
</dbReference>
<feature type="signal peptide" evidence="1">
    <location>
        <begin position="1"/>
        <end position="21"/>
    </location>
</feature>
<dbReference type="Proteomes" id="UP001233999">
    <property type="component" value="Unassembled WGS sequence"/>
</dbReference>
<keyword evidence="1" id="KW-0732">Signal</keyword>
<reference evidence="2" key="1">
    <citation type="journal article" date="2023" name="IScience">
        <title>Live-bearing cockroach genome reveals convergent evolutionary mechanisms linked to viviparity in insects and beyond.</title>
        <authorList>
            <person name="Fouks B."/>
            <person name="Harrison M.C."/>
            <person name="Mikhailova A.A."/>
            <person name="Marchal E."/>
            <person name="English S."/>
            <person name="Carruthers M."/>
            <person name="Jennings E.C."/>
            <person name="Chiamaka E.L."/>
            <person name="Frigard R.A."/>
            <person name="Pippel M."/>
            <person name="Attardo G.M."/>
            <person name="Benoit J.B."/>
            <person name="Bornberg-Bauer E."/>
            <person name="Tobe S.S."/>
        </authorList>
    </citation>
    <scope>NUCLEOTIDE SEQUENCE</scope>
    <source>
        <strain evidence="2">Stay&amp;Tobe</strain>
    </source>
</reference>
<keyword evidence="3" id="KW-1185">Reference proteome</keyword>